<name>A0A834TBR2_9FABA</name>
<accession>A0A834TBR2</accession>
<feature type="compositionally biased region" description="Basic residues" evidence="1">
    <location>
        <begin position="11"/>
        <end position="25"/>
    </location>
</feature>
<protein>
    <submittedName>
        <fullName evidence="2">Uncharacterized protein</fullName>
    </submittedName>
</protein>
<evidence type="ECO:0000313" key="2">
    <source>
        <dbReference type="EMBL" id="KAF7819087.1"/>
    </source>
</evidence>
<gene>
    <name evidence="2" type="ORF">G2W53_024542</name>
</gene>
<dbReference type="AlphaFoldDB" id="A0A834TBR2"/>
<dbReference type="EMBL" id="JAAIUW010000008">
    <property type="protein sequence ID" value="KAF7819087.1"/>
    <property type="molecule type" value="Genomic_DNA"/>
</dbReference>
<keyword evidence="3" id="KW-1185">Reference proteome</keyword>
<sequence>MRSRGVENGKRRMRDKAHMRVGKVRSAHDKSEIQPMRIGALFLPI</sequence>
<comment type="caution">
    <text evidence="2">The sequence shown here is derived from an EMBL/GenBank/DDBJ whole genome shotgun (WGS) entry which is preliminary data.</text>
</comment>
<feature type="compositionally biased region" description="Basic and acidic residues" evidence="1">
    <location>
        <begin position="1"/>
        <end position="10"/>
    </location>
</feature>
<reference evidence="2" key="1">
    <citation type="submission" date="2020-09" db="EMBL/GenBank/DDBJ databases">
        <title>Genome-Enabled Discovery of Anthraquinone Biosynthesis in Senna tora.</title>
        <authorList>
            <person name="Kang S.-H."/>
            <person name="Pandey R.P."/>
            <person name="Lee C.-M."/>
            <person name="Sim J.-S."/>
            <person name="Jeong J.-T."/>
            <person name="Choi B.-S."/>
            <person name="Jung M."/>
            <person name="Ginzburg D."/>
            <person name="Zhao K."/>
            <person name="Won S.Y."/>
            <person name="Oh T.-J."/>
            <person name="Yu Y."/>
            <person name="Kim N.-H."/>
            <person name="Lee O.R."/>
            <person name="Lee T.-H."/>
            <person name="Bashyal P."/>
            <person name="Kim T.-S."/>
            <person name="Lee W.-H."/>
            <person name="Kawkins C."/>
            <person name="Kim C.-K."/>
            <person name="Kim J.S."/>
            <person name="Ahn B.O."/>
            <person name="Rhee S.Y."/>
            <person name="Sohng J.K."/>
        </authorList>
    </citation>
    <scope>NUCLEOTIDE SEQUENCE</scope>
    <source>
        <tissue evidence="2">Leaf</tissue>
    </source>
</reference>
<proteinExistence type="predicted"/>
<feature type="region of interest" description="Disordered" evidence="1">
    <location>
        <begin position="1"/>
        <end position="30"/>
    </location>
</feature>
<evidence type="ECO:0000313" key="3">
    <source>
        <dbReference type="Proteomes" id="UP000634136"/>
    </source>
</evidence>
<dbReference type="Proteomes" id="UP000634136">
    <property type="component" value="Unassembled WGS sequence"/>
</dbReference>
<organism evidence="2 3">
    <name type="scientific">Senna tora</name>
    <dbReference type="NCBI Taxonomy" id="362788"/>
    <lineage>
        <taxon>Eukaryota</taxon>
        <taxon>Viridiplantae</taxon>
        <taxon>Streptophyta</taxon>
        <taxon>Embryophyta</taxon>
        <taxon>Tracheophyta</taxon>
        <taxon>Spermatophyta</taxon>
        <taxon>Magnoliopsida</taxon>
        <taxon>eudicotyledons</taxon>
        <taxon>Gunneridae</taxon>
        <taxon>Pentapetalae</taxon>
        <taxon>rosids</taxon>
        <taxon>fabids</taxon>
        <taxon>Fabales</taxon>
        <taxon>Fabaceae</taxon>
        <taxon>Caesalpinioideae</taxon>
        <taxon>Cassia clade</taxon>
        <taxon>Senna</taxon>
    </lineage>
</organism>
<evidence type="ECO:0000256" key="1">
    <source>
        <dbReference type="SAM" id="MobiDB-lite"/>
    </source>
</evidence>